<keyword evidence="3" id="KW-1185">Reference proteome</keyword>
<protein>
    <submittedName>
        <fullName evidence="2">Uncharacterized protein</fullName>
    </submittedName>
</protein>
<feature type="signal peptide" evidence="1">
    <location>
        <begin position="1"/>
        <end position="17"/>
    </location>
</feature>
<dbReference type="EMBL" id="CAJFDH010000004">
    <property type="protein sequence ID" value="CAD5220752.1"/>
    <property type="molecule type" value="Genomic_DNA"/>
</dbReference>
<dbReference type="AlphaFoldDB" id="A0A811KYZ0"/>
<dbReference type="EMBL" id="CAJFCW020000004">
    <property type="protein sequence ID" value="CAG9114107.1"/>
    <property type="molecule type" value="Genomic_DNA"/>
</dbReference>
<accession>A0A811KYZ0</accession>
<evidence type="ECO:0000313" key="3">
    <source>
        <dbReference type="Proteomes" id="UP000614601"/>
    </source>
</evidence>
<evidence type="ECO:0000313" key="2">
    <source>
        <dbReference type="EMBL" id="CAD5220752.1"/>
    </source>
</evidence>
<gene>
    <name evidence="2" type="ORF">BOKJ2_LOCUS9101</name>
</gene>
<organism evidence="2 3">
    <name type="scientific">Bursaphelenchus okinawaensis</name>
    <dbReference type="NCBI Taxonomy" id="465554"/>
    <lineage>
        <taxon>Eukaryota</taxon>
        <taxon>Metazoa</taxon>
        <taxon>Ecdysozoa</taxon>
        <taxon>Nematoda</taxon>
        <taxon>Chromadorea</taxon>
        <taxon>Rhabditida</taxon>
        <taxon>Tylenchina</taxon>
        <taxon>Tylenchomorpha</taxon>
        <taxon>Aphelenchoidea</taxon>
        <taxon>Aphelenchoididae</taxon>
        <taxon>Bursaphelenchus</taxon>
    </lineage>
</organism>
<comment type="caution">
    <text evidence="2">The sequence shown here is derived from an EMBL/GenBank/DDBJ whole genome shotgun (WGS) entry which is preliminary data.</text>
</comment>
<reference evidence="2" key="1">
    <citation type="submission" date="2020-09" db="EMBL/GenBank/DDBJ databases">
        <authorList>
            <person name="Kikuchi T."/>
        </authorList>
    </citation>
    <scope>NUCLEOTIDE SEQUENCE</scope>
    <source>
        <strain evidence="2">SH1</strain>
    </source>
</reference>
<dbReference type="Proteomes" id="UP000614601">
    <property type="component" value="Unassembled WGS sequence"/>
</dbReference>
<keyword evidence="1" id="KW-0732">Signal</keyword>
<evidence type="ECO:0000256" key="1">
    <source>
        <dbReference type="SAM" id="SignalP"/>
    </source>
</evidence>
<dbReference type="Proteomes" id="UP000783686">
    <property type="component" value="Unassembled WGS sequence"/>
</dbReference>
<sequence>MWLVSAVVFALAGYVSAKSLATLNCSDNVHNLILANSNFSQGYSSYITFVKGTVYNHDYSPACAYGKPNVPLPGFVKFLDGELHVTKYYDVLKDGMLKVTVYSSFFDKPICLNGISQYMALPDSMCQFKISEFMNHDIVRIFEEPGIHTLSEIKDRIGLNTTIELPEAPSFLGISLLDLLAGEFAFGFQIETEGKTIMDVNIPTNHKWLQIGVAENSVKEDAADDEKSSEEDD</sequence>
<feature type="chain" id="PRO_5036221201" evidence="1">
    <location>
        <begin position="18"/>
        <end position="233"/>
    </location>
</feature>
<proteinExistence type="predicted"/>
<name>A0A811KYZ0_9BILA</name>
<dbReference type="OrthoDB" id="5815293at2759"/>